<keyword evidence="2" id="KW-1185">Reference proteome</keyword>
<gene>
    <name evidence="1" type="ORF">BN2614_LOCUS3</name>
</gene>
<evidence type="ECO:0000313" key="1">
    <source>
        <dbReference type="EMBL" id="VCW99248.1"/>
    </source>
</evidence>
<organism evidence="1 2">
    <name type="scientific">Gulo gulo</name>
    <name type="common">Wolverine</name>
    <name type="synonym">Gluton</name>
    <dbReference type="NCBI Taxonomy" id="48420"/>
    <lineage>
        <taxon>Eukaryota</taxon>
        <taxon>Metazoa</taxon>
        <taxon>Chordata</taxon>
        <taxon>Craniata</taxon>
        <taxon>Vertebrata</taxon>
        <taxon>Euteleostomi</taxon>
        <taxon>Mammalia</taxon>
        <taxon>Eutheria</taxon>
        <taxon>Laurasiatheria</taxon>
        <taxon>Carnivora</taxon>
        <taxon>Caniformia</taxon>
        <taxon>Musteloidea</taxon>
        <taxon>Mustelidae</taxon>
        <taxon>Guloninae</taxon>
        <taxon>Gulo</taxon>
    </lineage>
</organism>
<dbReference type="EMBL" id="CYRY02027965">
    <property type="protein sequence ID" value="VCW99248.1"/>
    <property type="molecule type" value="Genomic_DNA"/>
</dbReference>
<comment type="caution">
    <text evidence="1">The sequence shown here is derived from an EMBL/GenBank/DDBJ whole genome shotgun (WGS) entry which is preliminary data.</text>
</comment>
<accession>A0A9X9LYG2</accession>
<proteinExistence type="predicted"/>
<protein>
    <submittedName>
        <fullName evidence="1">Uncharacterized protein</fullName>
    </submittedName>
</protein>
<name>A0A9X9LYG2_GULGU</name>
<evidence type="ECO:0000313" key="2">
    <source>
        <dbReference type="Proteomes" id="UP000269945"/>
    </source>
</evidence>
<sequence>LAFAWWASWRVDGCGGIKRPPTRPSAVSRRTSFVAEVTVENGGDSELDREQRAN</sequence>
<reference evidence="1 2" key="1">
    <citation type="submission" date="2018-10" db="EMBL/GenBank/DDBJ databases">
        <authorList>
            <person name="Ekblom R."/>
            <person name="Jareborg N."/>
        </authorList>
    </citation>
    <scope>NUCLEOTIDE SEQUENCE [LARGE SCALE GENOMIC DNA]</scope>
    <source>
        <tissue evidence="1">Muscle</tissue>
    </source>
</reference>
<dbReference type="AlphaFoldDB" id="A0A9X9LYG2"/>
<dbReference type="Proteomes" id="UP000269945">
    <property type="component" value="Unassembled WGS sequence"/>
</dbReference>
<feature type="non-terminal residue" evidence="1">
    <location>
        <position position="1"/>
    </location>
</feature>